<name>A0A2P6RQ05_ROSCH</name>
<gene>
    <name evidence="2" type="ORF">RchiOBHm_Chr2g0111541</name>
</gene>
<dbReference type="EMBL" id="PDCK01000040">
    <property type="protein sequence ID" value="PRQ48513.1"/>
    <property type="molecule type" value="Genomic_DNA"/>
</dbReference>
<keyword evidence="1" id="KW-0732">Signal</keyword>
<dbReference type="Proteomes" id="UP000238479">
    <property type="component" value="Chromosome 2"/>
</dbReference>
<dbReference type="AlphaFoldDB" id="A0A2P6RQ05"/>
<dbReference type="Gramene" id="PRQ48513">
    <property type="protein sequence ID" value="PRQ48513"/>
    <property type="gene ID" value="RchiOBHm_Chr2g0111541"/>
</dbReference>
<evidence type="ECO:0000313" key="3">
    <source>
        <dbReference type="Proteomes" id="UP000238479"/>
    </source>
</evidence>
<organism evidence="2 3">
    <name type="scientific">Rosa chinensis</name>
    <name type="common">China rose</name>
    <dbReference type="NCBI Taxonomy" id="74649"/>
    <lineage>
        <taxon>Eukaryota</taxon>
        <taxon>Viridiplantae</taxon>
        <taxon>Streptophyta</taxon>
        <taxon>Embryophyta</taxon>
        <taxon>Tracheophyta</taxon>
        <taxon>Spermatophyta</taxon>
        <taxon>Magnoliopsida</taxon>
        <taxon>eudicotyledons</taxon>
        <taxon>Gunneridae</taxon>
        <taxon>Pentapetalae</taxon>
        <taxon>rosids</taxon>
        <taxon>fabids</taxon>
        <taxon>Rosales</taxon>
        <taxon>Rosaceae</taxon>
        <taxon>Rosoideae</taxon>
        <taxon>Rosoideae incertae sedis</taxon>
        <taxon>Rosa</taxon>
    </lineage>
</organism>
<reference evidence="2 3" key="1">
    <citation type="journal article" date="2018" name="Nat. Genet.">
        <title>The Rosa genome provides new insights in the design of modern roses.</title>
        <authorList>
            <person name="Bendahmane M."/>
        </authorList>
    </citation>
    <scope>NUCLEOTIDE SEQUENCE [LARGE SCALE GENOMIC DNA]</scope>
    <source>
        <strain evidence="3">cv. Old Blush</strain>
    </source>
</reference>
<evidence type="ECO:0000256" key="1">
    <source>
        <dbReference type="SAM" id="SignalP"/>
    </source>
</evidence>
<protein>
    <submittedName>
        <fullName evidence="2">Uncharacterized protein</fullName>
    </submittedName>
</protein>
<evidence type="ECO:0000313" key="2">
    <source>
        <dbReference type="EMBL" id="PRQ48513.1"/>
    </source>
</evidence>
<accession>A0A2P6RQ05</accession>
<proteinExistence type="predicted"/>
<keyword evidence="3" id="KW-1185">Reference proteome</keyword>
<sequence length="60" mass="7018">MEFWLEMYVCPLCLLSMLLYIEVDLLGDQADVKSFHRTQIACFNLIRTPNAYILKAHVIN</sequence>
<comment type="caution">
    <text evidence="2">The sequence shown here is derived from an EMBL/GenBank/DDBJ whole genome shotgun (WGS) entry which is preliminary data.</text>
</comment>
<feature type="chain" id="PRO_5015190836" evidence="1">
    <location>
        <begin position="28"/>
        <end position="60"/>
    </location>
</feature>
<feature type="signal peptide" evidence="1">
    <location>
        <begin position="1"/>
        <end position="27"/>
    </location>
</feature>